<keyword evidence="5" id="KW-1185">Reference proteome</keyword>
<accession>A0AAE0ZL10</accession>
<keyword evidence="3" id="KW-1133">Transmembrane helix</keyword>
<dbReference type="AlphaFoldDB" id="A0AAE0ZL10"/>
<dbReference type="InterPro" id="IPR050541">
    <property type="entry name" value="LRR_TM_domain-containing"/>
</dbReference>
<dbReference type="PANTHER" id="PTHR24369:SF211">
    <property type="entry name" value="LEUCINE-RICH REPEAT-CONTAINING PROTEIN 15-LIKE"/>
    <property type="match status" value="1"/>
</dbReference>
<gene>
    <name evidence="4" type="ORF">RRG08_036456</name>
</gene>
<protein>
    <submittedName>
        <fullName evidence="4">Uncharacterized protein</fullName>
    </submittedName>
</protein>
<dbReference type="Proteomes" id="UP001283361">
    <property type="component" value="Unassembled WGS sequence"/>
</dbReference>
<organism evidence="4 5">
    <name type="scientific">Elysia crispata</name>
    <name type="common">lettuce slug</name>
    <dbReference type="NCBI Taxonomy" id="231223"/>
    <lineage>
        <taxon>Eukaryota</taxon>
        <taxon>Metazoa</taxon>
        <taxon>Spiralia</taxon>
        <taxon>Lophotrochozoa</taxon>
        <taxon>Mollusca</taxon>
        <taxon>Gastropoda</taxon>
        <taxon>Heterobranchia</taxon>
        <taxon>Euthyneura</taxon>
        <taxon>Panpulmonata</taxon>
        <taxon>Sacoglossa</taxon>
        <taxon>Placobranchoidea</taxon>
        <taxon>Plakobranchidae</taxon>
        <taxon>Elysia</taxon>
    </lineage>
</organism>
<dbReference type="PROSITE" id="PS51450">
    <property type="entry name" value="LRR"/>
    <property type="match status" value="2"/>
</dbReference>
<keyword evidence="2" id="KW-0677">Repeat</keyword>
<evidence type="ECO:0000256" key="1">
    <source>
        <dbReference type="ARBA" id="ARBA00022614"/>
    </source>
</evidence>
<dbReference type="PANTHER" id="PTHR24369">
    <property type="entry name" value="ANTIGEN BSP, PUTATIVE-RELATED"/>
    <property type="match status" value="1"/>
</dbReference>
<dbReference type="Pfam" id="PF00560">
    <property type="entry name" value="LRR_1"/>
    <property type="match status" value="1"/>
</dbReference>
<dbReference type="InterPro" id="IPR003591">
    <property type="entry name" value="Leu-rich_rpt_typical-subtyp"/>
</dbReference>
<dbReference type="SMART" id="SM00369">
    <property type="entry name" value="LRR_TYP"/>
    <property type="match status" value="8"/>
</dbReference>
<dbReference type="GO" id="GO:0005886">
    <property type="term" value="C:plasma membrane"/>
    <property type="evidence" value="ECO:0007669"/>
    <property type="project" value="TreeGrafter"/>
</dbReference>
<evidence type="ECO:0000313" key="4">
    <source>
        <dbReference type="EMBL" id="KAK3770856.1"/>
    </source>
</evidence>
<evidence type="ECO:0000313" key="5">
    <source>
        <dbReference type="Proteomes" id="UP001283361"/>
    </source>
</evidence>
<keyword evidence="3" id="KW-0472">Membrane</keyword>
<name>A0AAE0ZL10_9GAST</name>
<dbReference type="PRINTS" id="PR00019">
    <property type="entry name" value="LEURICHRPT"/>
</dbReference>
<keyword evidence="1" id="KW-0433">Leucine-rich repeat</keyword>
<feature type="transmembrane region" description="Helical" evidence="3">
    <location>
        <begin position="493"/>
        <end position="517"/>
    </location>
</feature>
<dbReference type="InterPro" id="IPR001611">
    <property type="entry name" value="Leu-rich_rpt"/>
</dbReference>
<reference evidence="4" key="1">
    <citation type="journal article" date="2023" name="G3 (Bethesda)">
        <title>A reference genome for the long-term kleptoplast-retaining sea slug Elysia crispata morphotype clarki.</title>
        <authorList>
            <person name="Eastman K.E."/>
            <person name="Pendleton A.L."/>
            <person name="Shaikh M.A."/>
            <person name="Suttiyut T."/>
            <person name="Ogas R."/>
            <person name="Tomko P."/>
            <person name="Gavelis G."/>
            <person name="Widhalm J.R."/>
            <person name="Wisecaver J.H."/>
        </authorList>
    </citation>
    <scope>NUCLEOTIDE SEQUENCE</scope>
    <source>
        <strain evidence="4">ECLA1</strain>
    </source>
</reference>
<dbReference type="Pfam" id="PF13516">
    <property type="entry name" value="LRR_6"/>
    <property type="match status" value="1"/>
</dbReference>
<sequence length="596" mass="66251">MVWYMSLRFSVSHPADMIAYLPPGASQRYLSSDRLFISAAIQTLEVIGVHQIELMMECYGWAVFVAILFFINGSLCEPCQTSSRSGGVHIFNCSKADLKSLPDVPSEAQVLDFSLNQFQSLPVIPESPSCEIGCGVDNSSSHCRLNISFSNNQIKSFERGALNRLQCLRVLDLSYNDIKADIFRPTFSVQGVYYLERLILRGNPLGELPDNAFSFPFMDFLNHLDLSSCKLTQIGPISVDDLEKLMTLNLSSNKLTDIDADTFKGLLSLNQLDLSENKLTYFSEHVFGDLEQLRDLRLNGNDIEGFHDNAFSDECGLSNFDLTDNSLRDVPYAAINKLQSLETLNLSKNPIKKVSSSGTPNKVRHLVLNDMPLLTEIRADDLAAFSNLVSLSISGSTVFRKIHNGALSKNFPFLTHVRLENNRIATLESDALPWEQLTSLSLGGNPWLCDDRLSWMLKADCIKGPIICAGPGNLKGRDFMSLDATDLNREVPIIPMASIVISLLAIPVVCACAVFVWRRRRFCPCPQHELQGRYVSVFTRDGDEDTDIRVDVRLRENANRIVAVSNGSADDTQHLVKIGEGGGSKADAYETEEEEI</sequence>
<comment type="caution">
    <text evidence="4">The sequence shown here is derived from an EMBL/GenBank/DDBJ whole genome shotgun (WGS) entry which is preliminary data.</text>
</comment>
<evidence type="ECO:0000256" key="3">
    <source>
        <dbReference type="SAM" id="Phobius"/>
    </source>
</evidence>
<evidence type="ECO:0000256" key="2">
    <source>
        <dbReference type="ARBA" id="ARBA00022737"/>
    </source>
</evidence>
<dbReference type="Gene3D" id="3.80.10.10">
    <property type="entry name" value="Ribonuclease Inhibitor"/>
    <property type="match status" value="2"/>
</dbReference>
<keyword evidence="3" id="KW-0812">Transmembrane</keyword>
<dbReference type="SUPFAM" id="SSF52058">
    <property type="entry name" value="L domain-like"/>
    <property type="match status" value="1"/>
</dbReference>
<dbReference type="Pfam" id="PF13855">
    <property type="entry name" value="LRR_8"/>
    <property type="match status" value="1"/>
</dbReference>
<dbReference type="EMBL" id="JAWDGP010003786">
    <property type="protein sequence ID" value="KAK3770856.1"/>
    <property type="molecule type" value="Genomic_DNA"/>
</dbReference>
<dbReference type="InterPro" id="IPR032675">
    <property type="entry name" value="LRR_dom_sf"/>
</dbReference>
<proteinExistence type="predicted"/>